<evidence type="ECO:0000313" key="9">
    <source>
        <dbReference type="Proteomes" id="UP000033067"/>
    </source>
</evidence>
<dbReference type="PANTHER" id="PTHR12992">
    <property type="entry name" value="NUDIX HYDROLASE"/>
    <property type="match status" value="1"/>
</dbReference>
<dbReference type="Pfam" id="PF06945">
    <property type="entry name" value="DUF1289"/>
    <property type="match status" value="1"/>
</dbReference>
<evidence type="ECO:0000256" key="2">
    <source>
        <dbReference type="ARBA" id="ARBA00001946"/>
    </source>
</evidence>
<evidence type="ECO:0000256" key="1">
    <source>
        <dbReference type="ARBA" id="ARBA00001936"/>
    </source>
</evidence>
<evidence type="ECO:0000256" key="3">
    <source>
        <dbReference type="ARBA" id="ARBA00022723"/>
    </source>
</evidence>
<dbReference type="KEGG" id="psuw:WQ53_13010"/>
<dbReference type="Proteomes" id="UP000033067">
    <property type="component" value="Chromosome"/>
</dbReference>
<organism evidence="8 9">
    <name type="scientific">Pseudoxanthomonas suwonensis</name>
    <dbReference type="NCBI Taxonomy" id="314722"/>
    <lineage>
        <taxon>Bacteria</taxon>
        <taxon>Pseudomonadati</taxon>
        <taxon>Pseudomonadota</taxon>
        <taxon>Gammaproteobacteria</taxon>
        <taxon>Lysobacterales</taxon>
        <taxon>Lysobacteraceae</taxon>
        <taxon>Pseudoxanthomonas</taxon>
    </lineage>
</organism>
<dbReference type="InterPro" id="IPR010710">
    <property type="entry name" value="DUF1289"/>
</dbReference>
<dbReference type="InterPro" id="IPR000086">
    <property type="entry name" value="NUDIX_hydrolase_dom"/>
</dbReference>
<protein>
    <submittedName>
        <fullName evidence="8">DNA mismatch repair protein MutT</fullName>
    </submittedName>
</protein>
<keyword evidence="5" id="KW-0460">Magnesium</keyword>
<dbReference type="RefSeq" id="WP_052634085.1">
    <property type="nucleotide sequence ID" value="NZ_CP011144.1"/>
</dbReference>
<dbReference type="Pfam" id="PF00293">
    <property type="entry name" value="NUDIX"/>
    <property type="match status" value="1"/>
</dbReference>
<dbReference type="GO" id="GO:0046872">
    <property type="term" value="F:metal ion binding"/>
    <property type="evidence" value="ECO:0007669"/>
    <property type="project" value="UniProtKB-KW"/>
</dbReference>
<keyword evidence="4" id="KW-0378">Hydrolase</keyword>
<accession>A0A0E3Z611</accession>
<comment type="cofactor">
    <cofactor evidence="2">
        <name>Mg(2+)</name>
        <dbReference type="ChEBI" id="CHEBI:18420"/>
    </cofactor>
</comment>
<dbReference type="EMBL" id="CP011144">
    <property type="protein sequence ID" value="AKC88399.1"/>
    <property type="molecule type" value="Genomic_DNA"/>
</dbReference>
<evidence type="ECO:0000259" key="7">
    <source>
        <dbReference type="PROSITE" id="PS51462"/>
    </source>
</evidence>
<dbReference type="GO" id="GO:0010945">
    <property type="term" value="F:coenzyme A diphosphatase activity"/>
    <property type="evidence" value="ECO:0007669"/>
    <property type="project" value="InterPro"/>
</dbReference>
<dbReference type="PATRIC" id="fig|314722.6.peg.2822"/>
<sequence length="274" mass="30525">MSLFFPPASATSSPSSPCIRVCRIDADGLCRGCLRTGDEIARWSRLDEGERRRLMETVLADRARERFRFLEQLREHDRVSGVLHPLRDPPGGDGWNRSELDDLLPREASLAEAAVLVGLVPRDAGTQVLLTRRTDALRHHGGQVSFPGGRVERDDAGVLGAALRESQEEIALAAAQVAPLGYLDPFLTISGFRVTPVVAAIDPDYVPRPHPDEVAEVFEVPFDFLMSAGHLHQVEMEFRGRRRSVLEYDWPGQRIWGATAAILYNLRRRLEEGA</sequence>
<dbReference type="PROSITE" id="PS51462">
    <property type="entry name" value="NUDIX"/>
    <property type="match status" value="1"/>
</dbReference>
<dbReference type="AlphaFoldDB" id="A0A0E3Z611"/>
<dbReference type="InterPro" id="IPR045121">
    <property type="entry name" value="CoAse"/>
</dbReference>
<keyword evidence="9" id="KW-1185">Reference proteome</keyword>
<keyword evidence="6" id="KW-0464">Manganese</keyword>
<gene>
    <name evidence="8" type="ORF">WQ53_13010</name>
</gene>
<evidence type="ECO:0000256" key="4">
    <source>
        <dbReference type="ARBA" id="ARBA00022801"/>
    </source>
</evidence>
<dbReference type="NCBIfam" id="NF007980">
    <property type="entry name" value="PRK10707.1"/>
    <property type="match status" value="1"/>
</dbReference>
<evidence type="ECO:0000256" key="5">
    <source>
        <dbReference type="ARBA" id="ARBA00022842"/>
    </source>
</evidence>
<comment type="cofactor">
    <cofactor evidence="1">
        <name>Mn(2+)</name>
        <dbReference type="ChEBI" id="CHEBI:29035"/>
    </cofactor>
</comment>
<evidence type="ECO:0000256" key="6">
    <source>
        <dbReference type="ARBA" id="ARBA00023211"/>
    </source>
</evidence>
<dbReference type="CDD" id="cd03426">
    <property type="entry name" value="NUDIX_CoAse_Nudt7"/>
    <property type="match status" value="1"/>
</dbReference>
<dbReference type="Gene3D" id="3.90.79.10">
    <property type="entry name" value="Nucleoside Triphosphate Pyrophosphohydrolase"/>
    <property type="match status" value="1"/>
</dbReference>
<dbReference type="SUPFAM" id="SSF55811">
    <property type="entry name" value="Nudix"/>
    <property type="match status" value="1"/>
</dbReference>
<dbReference type="InterPro" id="IPR015797">
    <property type="entry name" value="NUDIX_hydrolase-like_dom_sf"/>
</dbReference>
<feature type="domain" description="Nudix hydrolase" evidence="7">
    <location>
        <begin position="110"/>
        <end position="249"/>
    </location>
</feature>
<dbReference type="PANTHER" id="PTHR12992:SF11">
    <property type="entry name" value="MITOCHONDRIAL COENZYME A DIPHOSPHATASE NUDT8"/>
    <property type="match status" value="1"/>
</dbReference>
<name>A0A0E3Z611_9GAMM</name>
<proteinExistence type="predicted"/>
<evidence type="ECO:0000313" key="8">
    <source>
        <dbReference type="EMBL" id="AKC88399.1"/>
    </source>
</evidence>
<keyword evidence="3" id="KW-0479">Metal-binding</keyword>
<reference evidence="8 9" key="1">
    <citation type="journal article" date="2015" name="Genome Announc.">
        <title>Complete Genome Sequence of Pseudoxanthomonas suwonensis Strain J1, a Cellulose-Degrading Bacterium Isolated from Leaf- and Wood-Enriched Soil.</title>
        <authorList>
            <person name="Hou L."/>
            <person name="Jiang J."/>
            <person name="Xu Z."/>
            <person name="Zhou Y."/>
            <person name="Leung F.C."/>
        </authorList>
    </citation>
    <scope>NUCLEOTIDE SEQUENCE [LARGE SCALE GENOMIC DNA]</scope>
    <source>
        <strain evidence="8 9">J1</strain>
    </source>
</reference>